<keyword evidence="4" id="KW-0808">Transferase</keyword>
<dbReference type="PROSITE" id="PS50290">
    <property type="entry name" value="PI3_4_KINASE_3"/>
    <property type="match status" value="1"/>
</dbReference>
<evidence type="ECO:0000256" key="5">
    <source>
        <dbReference type="ARBA" id="ARBA00022741"/>
    </source>
</evidence>
<dbReference type="SUPFAM" id="SSF56112">
    <property type="entry name" value="Protein kinase-like (PK-like)"/>
    <property type="match status" value="1"/>
</dbReference>
<keyword evidence="5" id="KW-0547">Nucleotide-binding</keyword>
<dbReference type="InterPro" id="IPR018936">
    <property type="entry name" value="PI3/4_kinase_CS"/>
</dbReference>
<dbReference type="Pfam" id="PF00454">
    <property type="entry name" value="PI3_PI4_kinase"/>
    <property type="match status" value="1"/>
</dbReference>
<dbReference type="OrthoDB" id="381190at2759"/>
<proteinExistence type="predicted"/>
<dbReference type="InterPro" id="IPR003151">
    <property type="entry name" value="PIK-rel_kinase_FAT"/>
</dbReference>
<evidence type="ECO:0000259" key="12">
    <source>
        <dbReference type="PROSITE" id="PS50290"/>
    </source>
</evidence>
<dbReference type="SMART" id="SM01343">
    <property type="entry name" value="FATC"/>
    <property type="match status" value="1"/>
</dbReference>
<dbReference type="SMART" id="SM00146">
    <property type="entry name" value="PI3Kc"/>
    <property type="match status" value="1"/>
</dbReference>
<dbReference type="GO" id="GO:0004674">
    <property type="term" value="F:protein serine/threonine kinase activity"/>
    <property type="evidence" value="ECO:0007669"/>
    <property type="project" value="UniProtKB-KW"/>
</dbReference>
<name>A0A6J0BSY3_NEOLC</name>
<dbReference type="CDD" id="cd05171">
    <property type="entry name" value="PIKKc_ATM"/>
    <property type="match status" value="1"/>
</dbReference>
<evidence type="ECO:0000256" key="7">
    <source>
        <dbReference type="ARBA" id="ARBA00022777"/>
    </source>
</evidence>
<dbReference type="GeneID" id="107222641"/>
<feature type="domain" description="FATC" evidence="14">
    <location>
        <begin position="2887"/>
        <end position="2919"/>
    </location>
</feature>
<dbReference type="InterPro" id="IPR003152">
    <property type="entry name" value="FATC_dom"/>
</dbReference>
<comment type="catalytic activity">
    <reaction evidence="10">
        <text>L-threonyl-[protein] + ATP = O-phospho-L-threonyl-[protein] + ADP + H(+)</text>
        <dbReference type="Rhea" id="RHEA:46608"/>
        <dbReference type="Rhea" id="RHEA-COMP:11060"/>
        <dbReference type="Rhea" id="RHEA-COMP:11605"/>
        <dbReference type="ChEBI" id="CHEBI:15378"/>
        <dbReference type="ChEBI" id="CHEBI:30013"/>
        <dbReference type="ChEBI" id="CHEBI:30616"/>
        <dbReference type="ChEBI" id="CHEBI:61977"/>
        <dbReference type="ChEBI" id="CHEBI:456216"/>
        <dbReference type="EC" id="2.7.11.1"/>
    </reaction>
</comment>
<dbReference type="InParanoid" id="A0A6J0BSY3"/>
<evidence type="ECO:0000259" key="13">
    <source>
        <dbReference type="PROSITE" id="PS51189"/>
    </source>
</evidence>
<dbReference type="PROSITE" id="PS51190">
    <property type="entry name" value="FATC"/>
    <property type="match status" value="1"/>
</dbReference>
<organism evidence="16">
    <name type="scientific">Neodiprion lecontei</name>
    <name type="common">Redheaded pine sawfly</name>
    <dbReference type="NCBI Taxonomy" id="441921"/>
    <lineage>
        <taxon>Eukaryota</taxon>
        <taxon>Metazoa</taxon>
        <taxon>Ecdysozoa</taxon>
        <taxon>Arthropoda</taxon>
        <taxon>Hexapoda</taxon>
        <taxon>Insecta</taxon>
        <taxon>Pterygota</taxon>
        <taxon>Neoptera</taxon>
        <taxon>Endopterygota</taxon>
        <taxon>Hymenoptera</taxon>
        <taxon>Tenthredinoidea</taxon>
        <taxon>Diprionidae</taxon>
        <taxon>Diprioninae</taxon>
        <taxon>Neodiprion</taxon>
    </lineage>
</organism>
<dbReference type="PROSITE" id="PS51189">
    <property type="entry name" value="FAT"/>
    <property type="match status" value="1"/>
</dbReference>
<accession>A0A6J0BSY3</accession>
<dbReference type="InterPro" id="IPR038980">
    <property type="entry name" value="ATM_plant"/>
</dbReference>
<protein>
    <recommendedName>
        <fullName evidence="2">non-specific serine/threonine protein kinase</fullName>
        <ecNumber evidence="2">2.7.11.1</ecNumber>
    </recommendedName>
</protein>
<sequence length="2919" mass="335044">MPRYEQAFHDVCSLASSSRVSDRKKCIVKLKELYDSAEAIEELDTNSKTQNGTATTWTAIMYSVHKVLLHEAERSMRVDDKPSGSTSKLSRAQENKESVQRSNSITILDTIKKANSSEIFLKCDDLVGLILQIFSDHKYMDYQKIYLTILVNHVLPVKQYQTNMSSGHWKELLDSCIGLYKNPHPNIDKILILRAICGIVQHGCTQSHLALRLKGILQFLVEVLNDAKSDPRNLSDDTFKLVNAVCQQVGPESRMALCEFGEIVMRSAIDLNGSCAKYDWMLLVVRAHHPGSVTQNHNAAYACNWDTWNNILRAIYCMVINNLALEFVTDSFIQLACEVSWQLRDDSTSIDSDISINESIFLPQPPKRRRTVIGVQGMIDVLITTPLNESKYSVQILSTLITEYSECVKESNFLPLLEFLNTSLNACTDTDVMFQLWQLGIVMVEFEKKLSTDLIKNTEIQAIWLKIWNTTLRSVSKKENDDQVHKLLQSLLLNKKVIDTNDLLNLYLKDTVTWSKSSIHSLLVFCQHNILQLSAEPPVHENNLMLHNDVPVKVRLLQWVLAIPQSKWNVEFPIEDVCELLVGLTLKSWHNVIEVNVSNVSQSRLGMNNESLSNHFLPRKSARDSLTSMERVHLLTAFESNLCDETNINSFPQSKALRNNVLYVKTNCDILVNDLVTKNTLISESKFVNILILQTAVVAKVFSNFCQLNIAQESMKVSFGIIIKNSLQEISLSIEEMIKSKRKLRGKSLIDILAALYVLYNTPYHTDIIDILRSSTESNMLKNILSLTDIERLRNMNDESKMDDCNTSIGYIQNMNDLSERHRLIRKSDEFQKTDSLSEANIIRMKACTVCASFCCMVNSDGMTQRQENLEVTLLQSDNYDLTQIYDLKMALQVLKSLTSCQSASLSGKMIQSSLKLLQQLCIIWHKDNEAATSILKILSKLLFHMSSTGTVVQRQNSLRILHKFHDFLQNKNNYGPSTYVTFIHCLEMIAKIDTTFEWAKWHTNADRPVVEDILMYIQSPFHVVRLQAIKCLQILFASCDVNLEWLKGFFCNLKTVVDSLFVVQGELKAKVKEDERTNRVASALHMMGIVISSSAIFRSEALLTTFRLTVDKTVNSNITQKMLASISATLQMKESSSLVEKHLNYLLTHWLGNGCSLKKFPLHLAHCSSDQEFYQKHMDIIVPIVTQKCSLKEAYNLCNQFGMAFNKVVENCFPRLIAWLLPCISADPVTPSASISVLDIRRATDVFNQFYNNENEFRTVQKMSVLLENNLKSVILDMIKRLHDEDHFMEFLTVSIKFSSNDPPHFKHEDIMRSFRYLDENMMRPGHSLLHLLATEKQHVIEAVLLDLKCSIYNVNTIEDKSKALHHYMYFSMMLVQQIDRNYFDQISAYIIRDICYTLINLTQENLRCIRQASCGYLYHVLKYILPTRHTEIEPILRSIVTSMIPIVKTNETRHASNILTFLIVEQNHLLGEAIGRLDSFPMDEVFQVLRDIHFKLKYKSWQKHSLENEIRHFLNTRSENTGDYSIAELENLLEQLETRKIELKEIYQSLGSVQRFSEDCAVSILHQLICALVKLTSSSDPDISLRAAKCLGELGPADLSTMILQPESDHKELLADPMLACTYRMLVLLSSFLIHTDVLLLTATSEALYKIMASYWGEKICVEKSFNNLKLQFEVTKELLRIEYIRPFVAKPSQVKEIYTIDQINFINCIDQDQKLWFSKSKRSHNDWISDITCEILNCFSDSYLKHLIPVCRANVFFCEKILPWIIHLILHIQKELCTGICDYINRFFDLHFMNTNESKNKSSPSDMHYNICLNQQSVQCMLNVVDYVRSQSVDNYQFPLNYLHVAKAAQYCSAYFTSVLYAELWCEKLLKECPVIDYSTPIDYISDIESENGNVLQEILREACIKIGDPDAIYGCGRSYFQNASAKIEHYVQLRKWNKVLLAYDIEVSLGNKKATKGLLDALQHSGLQYLLGAFVKTIDRSDEEIDSNCRYECAWRLSDWSISTSQQMINLQQENCISLQASGNNNYPLFHYRALKSFHELDTDGLKTSINNGRVSIINTLRNISLESCKTIYPALSQLQMLREIEEIYFAKINDYSLMIEKWRTQDSMGVNDFEYIEPILSQRIVLLQSNEKSKNEVIKNALVDTYFRLNQLSKKHGYFQTSARVLGSLAKQVELSAEVKTNLEYEEAVLAWMSGDQELGRHLLHNLLLNETLSLSMQAQAFAQYGNWMAETKSENPQRVIDKYYLTSLKYSEQIKNPTERDKKNVLDTQAALAQFADVQYQRILSYMKSPQFESFKECVAYSEMTAETLSKHPKDVDERRAANFNKIQTSNDMAELENIEKEKNMYLLFALKYYILTLQQGEDHNLLVFRLVSLWLDNTHNKESSDLLDAYLNKLQSYKFVLLVPQLAPHMTNSGDVFSNQIYDLLRRCAIEHPHHTLPVLLALMNSHKDHEFQKGKKRQKISPEPRVLAAQKLIENLMSTNINPIIQEMQKLAHSLIMLANLETAKSNSQKFPVPNHSHSVQQIEKFKYTLIPTLSIDIKPNKIYDRIVSIEKYANEFELVGGINAPKKITCLGTDGIRRNQLVKGRDDLRQDAVMQQVFTVMNMLLKTSKEANKRRLNVRTYKVVPLTRRCGILEWCNNTLPLSAILEGSPGYLGLHKKYYPNDYTTRQCRMKMEAVFKKSNQEKLRVYIDCCKHLHPVFHYFFLESFSSPETWFERRLAYVHSVATTSMIGYILGLGDRHVNNILMDKLTAEVIHIDFGIAFEQGKVLPTPETVPFRLTRDIEAAMGVSGVEGVLRRSCEETIIVLRHHKEIIITLLQVLLYDPLFSWAITPAKAYSLQKGEQEGSSEQPKAAGEINKLAERALLRLEQKLQGTEEGSASSVVGQVERLIQEAHDPTNLSRLYHGWQPYL</sequence>
<evidence type="ECO:0000259" key="14">
    <source>
        <dbReference type="PROSITE" id="PS51190"/>
    </source>
</evidence>
<evidence type="ECO:0000256" key="2">
    <source>
        <dbReference type="ARBA" id="ARBA00012513"/>
    </source>
</evidence>
<feature type="domain" description="PI3K/PI4K catalytic" evidence="12">
    <location>
        <begin position="2561"/>
        <end position="2877"/>
    </location>
</feature>
<dbReference type="PANTHER" id="PTHR37079">
    <property type="entry name" value="SERINE/THREONINE-PROTEIN KINASE ATM"/>
    <property type="match status" value="1"/>
</dbReference>
<dbReference type="Pfam" id="PF02260">
    <property type="entry name" value="FATC"/>
    <property type="match status" value="1"/>
</dbReference>
<reference evidence="16" key="1">
    <citation type="submission" date="2025-08" db="UniProtKB">
        <authorList>
            <consortium name="RefSeq"/>
        </authorList>
    </citation>
    <scope>IDENTIFICATION</scope>
    <source>
        <tissue evidence="16">Thorax and Abdomen</tissue>
    </source>
</reference>
<dbReference type="InterPro" id="IPR044107">
    <property type="entry name" value="PIKKc_ATM"/>
</dbReference>
<evidence type="ECO:0000256" key="6">
    <source>
        <dbReference type="ARBA" id="ARBA00022763"/>
    </source>
</evidence>
<dbReference type="GO" id="GO:0005524">
    <property type="term" value="F:ATP binding"/>
    <property type="evidence" value="ECO:0007669"/>
    <property type="project" value="UniProtKB-KW"/>
</dbReference>
<evidence type="ECO:0000256" key="1">
    <source>
        <dbReference type="ARBA" id="ARBA00004123"/>
    </source>
</evidence>
<feature type="region of interest" description="Disordered" evidence="11">
    <location>
        <begin position="75"/>
        <end position="97"/>
    </location>
</feature>
<dbReference type="Proteomes" id="UP000829291">
    <property type="component" value="Chromosome 3"/>
</dbReference>
<keyword evidence="9" id="KW-0539">Nucleus</keyword>
<evidence type="ECO:0000313" key="15">
    <source>
        <dbReference type="Proteomes" id="UP000829291"/>
    </source>
</evidence>
<keyword evidence="8" id="KW-0067">ATP-binding</keyword>
<dbReference type="Gene3D" id="1.10.1070.11">
    <property type="entry name" value="Phosphatidylinositol 3-/4-kinase, catalytic domain"/>
    <property type="match status" value="1"/>
</dbReference>
<evidence type="ECO:0000313" key="16">
    <source>
        <dbReference type="RefSeq" id="XP_015517574.2"/>
    </source>
</evidence>
<evidence type="ECO:0000256" key="11">
    <source>
        <dbReference type="SAM" id="MobiDB-lite"/>
    </source>
</evidence>
<dbReference type="KEGG" id="nlo:107222641"/>
<evidence type="ECO:0000256" key="3">
    <source>
        <dbReference type="ARBA" id="ARBA00022527"/>
    </source>
</evidence>
<feature type="domain" description="FAT" evidence="13">
    <location>
        <begin position="1847"/>
        <end position="2453"/>
    </location>
</feature>
<dbReference type="EC" id="2.7.11.1" evidence="2"/>
<evidence type="ECO:0000256" key="9">
    <source>
        <dbReference type="ARBA" id="ARBA00023242"/>
    </source>
</evidence>
<dbReference type="InterPro" id="IPR036940">
    <property type="entry name" value="PI3/4_kinase_cat_sf"/>
</dbReference>
<evidence type="ECO:0000256" key="10">
    <source>
        <dbReference type="ARBA" id="ARBA00047899"/>
    </source>
</evidence>
<dbReference type="FunCoup" id="A0A6J0BSY3">
    <property type="interactions" value="1506"/>
</dbReference>
<dbReference type="InterPro" id="IPR014009">
    <property type="entry name" value="PIK_FAT"/>
</dbReference>
<dbReference type="RefSeq" id="XP_015517574.2">
    <property type="nucleotide sequence ID" value="XM_015662088.2"/>
</dbReference>
<keyword evidence="3" id="KW-0723">Serine/threonine-protein kinase</keyword>
<dbReference type="Pfam" id="PF02259">
    <property type="entry name" value="FAT"/>
    <property type="match status" value="1"/>
</dbReference>
<keyword evidence="7 16" id="KW-0418">Kinase</keyword>
<dbReference type="GO" id="GO:0006281">
    <property type="term" value="P:DNA repair"/>
    <property type="evidence" value="ECO:0007669"/>
    <property type="project" value="InterPro"/>
</dbReference>
<dbReference type="PANTHER" id="PTHR37079:SF4">
    <property type="entry name" value="SERINE_THREONINE-PROTEIN KINASE ATM"/>
    <property type="match status" value="1"/>
</dbReference>
<comment type="subcellular location">
    <subcellularLocation>
        <location evidence="1">Nucleus</location>
    </subcellularLocation>
</comment>
<dbReference type="GO" id="GO:0005634">
    <property type="term" value="C:nucleus"/>
    <property type="evidence" value="ECO:0007669"/>
    <property type="project" value="UniProtKB-SubCell"/>
</dbReference>
<dbReference type="InterPro" id="IPR011009">
    <property type="entry name" value="Kinase-like_dom_sf"/>
</dbReference>
<dbReference type="Gene3D" id="3.30.1010.10">
    <property type="entry name" value="Phosphatidylinositol 3-kinase Catalytic Subunit, Chain A, domain 4"/>
    <property type="match status" value="1"/>
</dbReference>
<keyword evidence="15" id="KW-1185">Reference proteome</keyword>
<dbReference type="PROSITE" id="PS00916">
    <property type="entry name" value="PI3_4_KINASE_2"/>
    <property type="match status" value="1"/>
</dbReference>
<dbReference type="InterPro" id="IPR000403">
    <property type="entry name" value="PI3/4_kinase_cat_dom"/>
</dbReference>
<dbReference type="PROSITE" id="PS00915">
    <property type="entry name" value="PI3_4_KINASE_1"/>
    <property type="match status" value="1"/>
</dbReference>
<evidence type="ECO:0000256" key="4">
    <source>
        <dbReference type="ARBA" id="ARBA00022679"/>
    </source>
</evidence>
<keyword evidence="6" id="KW-0227">DNA damage</keyword>
<gene>
    <name evidence="16" type="primary">LOC107222641</name>
</gene>
<evidence type="ECO:0000256" key="8">
    <source>
        <dbReference type="ARBA" id="ARBA00022840"/>
    </source>
</evidence>